<organism evidence="2 3">
    <name type="scientific">Adhaeribacter terrigena</name>
    <dbReference type="NCBI Taxonomy" id="2793070"/>
    <lineage>
        <taxon>Bacteria</taxon>
        <taxon>Pseudomonadati</taxon>
        <taxon>Bacteroidota</taxon>
        <taxon>Cytophagia</taxon>
        <taxon>Cytophagales</taxon>
        <taxon>Hymenobacteraceae</taxon>
        <taxon>Adhaeribacter</taxon>
    </lineage>
</organism>
<evidence type="ECO:0000313" key="3">
    <source>
        <dbReference type="Proteomes" id="UP000644147"/>
    </source>
</evidence>
<dbReference type="InterPro" id="IPR057695">
    <property type="entry name" value="DUF7935"/>
</dbReference>
<protein>
    <submittedName>
        <fullName evidence="2">Uncharacterized protein</fullName>
    </submittedName>
</protein>
<accession>A0ABS1BXC3</accession>
<dbReference type="EMBL" id="JAEHFX010000001">
    <property type="protein sequence ID" value="MBK0401747.1"/>
    <property type="molecule type" value="Genomic_DNA"/>
</dbReference>
<proteinExistence type="predicted"/>
<dbReference type="Pfam" id="PF25589">
    <property type="entry name" value="DUF7935"/>
    <property type="match status" value="1"/>
</dbReference>
<keyword evidence="1" id="KW-0812">Transmembrane</keyword>
<evidence type="ECO:0000313" key="2">
    <source>
        <dbReference type="EMBL" id="MBK0401747.1"/>
    </source>
</evidence>
<feature type="transmembrane region" description="Helical" evidence="1">
    <location>
        <begin position="6"/>
        <end position="28"/>
    </location>
</feature>
<name>A0ABS1BXC3_9BACT</name>
<keyword evidence="1" id="KW-1133">Transmembrane helix</keyword>
<dbReference type="RefSeq" id="WP_200504361.1">
    <property type="nucleotide sequence ID" value="NZ_JAEHFX010000001.1"/>
</dbReference>
<dbReference type="Proteomes" id="UP000644147">
    <property type="component" value="Unassembled WGS sequence"/>
</dbReference>
<reference evidence="2 3" key="1">
    <citation type="submission" date="2020-12" db="EMBL/GenBank/DDBJ databases">
        <title>Bacterial novel species Adhaeribacter sp. BT258 isolated from soil.</title>
        <authorList>
            <person name="Jung H.-Y."/>
        </authorList>
    </citation>
    <scope>NUCLEOTIDE SEQUENCE [LARGE SCALE GENOMIC DNA]</scope>
    <source>
        <strain evidence="2 3">BT258</strain>
    </source>
</reference>
<keyword evidence="1" id="KW-0472">Membrane</keyword>
<sequence length="176" mass="20607">MNTSELIFDLLKIILPSALLLTGMYFLVKSYVDRDYKLRLLELRMKNAETVLPIRLQAYERMTLFLERITPSNLLIRVSSSGHTASDYHRMLINDIRNEYNHNLSQQIYMTDQTWERIQSAKENVVTLINRSYHEMQDKSKGTDLAKRILETIIAQETDPTAHAITVMKKEINQVF</sequence>
<gene>
    <name evidence="2" type="ORF">I5M27_02045</name>
</gene>
<keyword evidence="3" id="KW-1185">Reference proteome</keyword>
<comment type="caution">
    <text evidence="2">The sequence shown here is derived from an EMBL/GenBank/DDBJ whole genome shotgun (WGS) entry which is preliminary data.</text>
</comment>
<evidence type="ECO:0000256" key="1">
    <source>
        <dbReference type="SAM" id="Phobius"/>
    </source>
</evidence>